<feature type="chain" id="PRO_5012104030" description="Secreted protein" evidence="2">
    <location>
        <begin position="22"/>
        <end position="77"/>
    </location>
</feature>
<dbReference type="EMBL" id="GFTR01000714">
    <property type="protein sequence ID" value="JAW15712.1"/>
    <property type="molecule type" value="Transcribed_RNA"/>
</dbReference>
<name>A0A224Y3P4_9HEMI</name>
<feature type="transmembrane region" description="Helical" evidence="1">
    <location>
        <begin position="52"/>
        <end position="74"/>
    </location>
</feature>
<keyword evidence="1" id="KW-1133">Transmembrane helix</keyword>
<reference evidence="3" key="1">
    <citation type="journal article" date="2018" name="PLoS Negl. Trop. Dis.">
        <title>An insight into the salivary gland and fat body transcriptome of Panstrongylus lignarius (Hemiptera: Heteroptera), the main vector of Chagas disease in Peru.</title>
        <authorList>
            <person name="Nevoa J.C."/>
            <person name="Mendes M.T."/>
            <person name="da Silva M.V."/>
            <person name="Soares S.C."/>
            <person name="Oliveira C.J.F."/>
            <person name="Ribeiro J.M.C."/>
        </authorList>
    </citation>
    <scope>NUCLEOTIDE SEQUENCE</scope>
</reference>
<evidence type="ECO:0000256" key="1">
    <source>
        <dbReference type="SAM" id="Phobius"/>
    </source>
</evidence>
<keyword evidence="2" id="KW-0732">Signal</keyword>
<organism evidence="3">
    <name type="scientific">Panstrongylus lignarius</name>
    <dbReference type="NCBI Taxonomy" id="156445"/>
    <lineage>
        <taxon>Eukaryota</taxon>
        <taxon>Metazoa</taxon>
        <taxon>Ecdysozoa</taxon>
        <taxon>Arthropoda</taxon>
        <taxon>Hexapoda</taxon>
        <taxon>Insecta</taxon>
        <taxon>Pterygota</taxon>
        <taxon>Neoptera</taxon>
        <taxon>Paraneoptera</taxon>
        <taxon>Hemiptera</taxon>
        <taxon>Heteroptera</taxon>
        <taxon>Panheteroptera</taxon>
        <taxon>Cimicomorpha</taxon>
        <taxon>Reduviidae</taxon>
        <taxon>Triatominae</taxon>
        <taxon>Panstrongylus</taxon>
    </lineage>
</organism>
<feature type="signal peptide" evidence="2">
    <location>
        <begin position="1"/>
        <end position="21"/>
    </location>
</feature>
<sequence length="77" mass="8656">MPFGCFPLFAACLSAASLVFAAPSLPFSPGRAGSFFFEASCFISRNFAQFGFFIRFIFIFLRVNLRLYTFLFTINGI</sequence>
<protein>
    <recommendedName>
        <fullName evidence="4">Secreted protein</fullName>
    </recommendedName>
</protein>
<dbReference type="AlphaFoldDB" id="A0A224Y3P4"/>
<accession>A0A224Y3P4</accession>
<evidence type="ECO:0000313" key="3">
    <source>
        <dbReference type="EMBL" id="JAW15712.1"/>
    </source>
</evidence>
<keyword evidence="1" id="KW-0472">Membrane</keyword>
<keyword evidence="1" id="KW-0812">Transmembrane</keyword>
<evidence type="ECO:0000256" key="2">
    <source>
        <dbReference type="SAM" id="SignalP"/>
    </source>
</evidence>
<proteinExistence type="predicted"/>
<evidence type="ECO:0008006" key="4">
    <source>
        <dbReference type="Google" id="ProtNLM"/>
    </source>
</evidence>